<sequence length="76" mass="8523">MLVIMENCIRKDLIGVQCLQLSCDNTIKNKCCTPCLVFHLSIASVDIDFWTVVPAQYEFFFILVILATSSSSCETV</sequence>
<reference evidence="1 2" key="1">
    <citation type="submission" date="2024-01" db="EMBL/GenBank/DDBJ databases">
        <title>The genomes of 5 underutilized Papilionoideae crops provide insights into root nodulation and disease resistanc.</title>
        <authorList>
            <person name="Jiang F."/>
        </authorList>
    </citation>
    <scope>NUCLEOTIDE SEQUENCE [LARGE SCALE GENOMIC DNA]</scope>
    <source>
        <strain evidence="1">JINMINGXINNONG_FW02</strain>
        <tissue evidence="1">Leaves</tissue>
    </source>
</reference>
<organism evidence="1 2">
    <name type="scientific">Phaseolus coccineus</name>
    <name type="common">Scarlet runner bean</name>
    <name type="synonym">Phaseolus multiflorus</name>
    <dbReference type="NCBI Taxonomy" id="3886"/>
    <lineage>
        <taxon>Eukaryota</taxon>
        <taxon>Viridiplantae</taxon>
        <taxon>Streptophyta</taxon>
        <taxon>Embryophyta</taxon>
        <taxon>Tracheophyta</taxon>
        <taxon>Spermatophyta</taxon>
        <taxon>Magnoliopsida</taxon>
        <taxon>eudicotyledons</taxon>
        <taxon>Gunneridae</taxon>
        <taxon>Pentapetalae</taxon>
        <taxon>rosids</taxon>
        <taxon>fabids</taxon>
        <taxon>Fabales</taxon>
        <taxon>Fabaceae</taxon>
        <taxon>Papilionoideae</taxon>
        <taxon>50 kb inversion clade</taxon>
        <taxon>NPAAA clade</taxon>
        <taxon>indigoferoid/millettioid clade</taxon>
        <taxon>Phaseoleae</taxon>
        <taxon>Phaseolus</taxon>
    </lineage>
</organism>
<proteinExistence type="predicted"/>
<evidence type="ECO:0000313" key="2">
    <source>
        <dbReference type="Proteomes" id="UP001374584"/>
    </source>
</evidence>
<keyword evidence="2" id="KW-1185">Reference proteome</keyword>
<dbReference type="EMBL" id="JAYMYR010000005">
    <property type="protein sequence ID" value="KAK7364895.1"/>
    <property type="molecule type" value="Genomic_DNA"/>
</dbReference>
<dbReference type="Proteomes" id="UP001374584">
    <property type="component" value="Unassembled WGS sequence"/>
</dbReference>
<comment type="caution">
    <text evidence="1">The sequence shown here is derived from an EMBL/GenBank/DDBJ whole genome shotgun (WGS) entry which is preliminary data.</text>
</comment>
<protein>
    <submittedName>
        <fullName evidence="1">Uncharacterized protein</fullName>
    </submittedName>
</protein>
<evidence type="ECO:0000313" key="1">
    <source>
        <dbReference type="EMBL" id="KAK7364895.1"/>
    </source>
</evidence>
<accession>A0AAN9R775</accession>
<dbReference type="AlphaFoldDB" id="A0AAN9R775"/>
<gene>
    <name evidence="1" type="ORF">VNO80_13641</name>
</gene>
<name>A0AAN9R775_PHACN</name>